<sequence>MSEQPFWFKAIATIVVVIGILALLTSVAFFQLLALVGLVVICASKGVLEWKKNRDWAVIIFGLTAIQIVIFINACYHFFT</sequence>
<protein>
    <submittedName>
        <fullName evidence="2">Uncharacterized protein</fullName>
    </submittedName>
</protein>
<dbReference type="OrthoDB" id="2474642at2"/>
<keyword evidence="3" id="KW-1185">Reference proteome</keyword>
<keyword evidence="1" id="KW-1133">Transmembrane helix</keyword>
<proteinExistence type="predicted"/>
<reference evidence="2 3" key="1">
    <citation type="submission" date="2018-03" db="EMBL/GenBank/DDBJ databases">
        <title>Brevisbacillus phylogenomics.</title>
        <authorList>
            <person name="Dunlap C."/>
        </authorList>
    </citation>
    <scope>NUCLEOTIDE SEQUENCE [LARGE SCALE GENOMIC DNA]</scope>
    <source>
        <strain evidence="2 3">NRRL NRS-1210</strain>
    </source>
</reference>
<feature type="transmembrane region" description="Helical" evidence="1">
    <location>
        <begin position="56"/>
        <end position="79"/>
    </location>
</feature>
<evidence type="ECO:0000313" key="2">
    <source>
        <dbReference type="EMBL" id="PSJ96942.1"/>
    </source>
</evidence>
<organism evidence="2 3">
    <name type="scientific">Brevibacillus fortis</name>
    <dbReference type="NCBI Taxonomy" id="2126352"/>
    <lineage>
        <taxon>Bacteria</taxon>
        <taxon>Bacillati</taxon>
        <taxon>Bacillota</taxon>
        <taxon>Bacilli</taxon>
        <taxon>Bacillales</taxon>
        <taxon>Paenibacillaceae</taxon>
        <taxon>Brevibacillus</taxon>
    </lineage>
</organism>
<keyword evidence="1" id="KW-0812">Transmembrane</keyword>
<evidence type="ECO:0000256" key="1">
    <source>
        <dbReference type="SAM" id="Phobius"/>
    </source>
</evidence>
<evidence type="ECO:0000313" key="3">
    <source>
        <dbReference type="Proteomes" id="UP000240419"/>
    </source>
</evidence>
<comment type="caution">
    <text evidence="2">The sequence shown here is derived from an EMBL/GenBank/DDBJ whole genome shotgun (WGS) entry which is preliminary data.</text>
</comment>
<name>A0A2P7VCN3_9BACL</name>
<dbReference type="Proteomes" id="UP000240419">
    <property type="component" value="Unassembled WGS sequence"/>
</dbReference>
<dbReference type="RefSeq" id="WP_106838706.1">
    <property type="nucleotide sequence ID" value="NZ_JBCNIW010000018.1"/>
</dbReference>
<keyword evidence="1" id="KW-0472">Membrane</keyword>
<accession>A0A2P7VCN3</accession>
<dbReference type="EMBL" id="PXZM01000013">
    <property type="protein sequence ID" value="PSJ96942.1"/>
    <property type="molecule type" value="Genomic_DNA"/>
</dbReference>
<dbReference type="AlphaFoldDB" id="A0A2P7VCN3"/>
<feature type="transmembrane region" description="Helical" evidence="1">
    <location>
        <begin position="12"/>
        <end position="44"/>
    </location>
</feature>
<gene>
    <name evidence="2" type="ORF">C7R93_10200</name>
</gene>